<protein>
    <submittedName>
        <fullName evidence="3">Hydrolase</fullName>
    </submittedName>
</protein>
<evidence type="ECO:0000313" key="3">
    <source>
        <dbReference type="EMBL" id="MBF4161008.1"/>
    </source>
</evidence>
<dbReference type="PANTHER" id="PTHR46066">
    <property type="entry name" value="CHITINASE DOMAIN-CONTAINING PROTEIN 1 FAMILY MEMBER"/>
    <property type="match status" value="1"/>
</dbReference>
<feature type="domain" description="GH18" evidence="2">
    <location>
        <begin position="29"/>
        <end position="344"/>
    </location>
</feature>
<evidence type="ECO:0000256" key="1">
    <source>
        <dbReference type="SAM" id="SignalP"/>
    </source>
</evidence>
<comment type="caution">
    <text evidence="3">The sequence shown here is derived from an EMBL/GenBank/DDBJ whole genome shotgun (WGS) entry which is preliminary data.</text>
</comment>
<accession>A0A930UUC7</accession>
<dbReference type="Pfam" id="PF00704">
    <property type="entry name" value="Glyco_hydro_18"/>
    <property type="match status" value="1"/>
</dbReference>
<dbReference type="InterPro" id="IPR011583">
    <property type="entry name" value="Chitinase_II/V-like_cat"/>
</dbReference>
<dbReference type="Proteomes" id="UP000656804">
    <property type="component" value="Unassembled WGS sequence"/>
</dbReference>
<dbReference type="GO" id="GO:0008061">
    <property type="term" value="F:chitin binding"/>
    <property type="evidence" value="ECO:0007669"/>
    <property type="project" value="InterPro"/>
</dbReference>
<dbReference type="GO" id="GO:0016787">
    <property type="term" value="F:hydrolase activity"/>
    <property type="evidence" value="ECO:0007669"/>
    <property type="project" value="UniProtKB-KW"/>
</dbReference>
<dbReference type="Gene3D" id="3.10.50.10">
    <property type="match status" value="1"/>
</dbReference>
<dbReference type="RefSeq" id="WP_194502166.1">
    <property type="nucleotide sequence ID" value="NZ_JADIVZ010000001.1"/>
</dbReference>
<feature type="chain" id="PRO_5038788705" evidence="1">
    <location>
        <begin position="21"/>
        <end position="344"/>
    </location>
</feature>
<dbReference type="InterPro" id="IPR001223">
    <property type="entry name" value="Glyco_hydro18_cat"/>
</dbReference>
<dbReference type="GO" id="GO:0005975">
    <property type="term" value="P:carbohydrate metabolic process"/>
    <property type="evidence" value="ECO:0007669"/>
    <property type="project" value="InterPro"/>
</dbReference>
<gene>
    <name evidence="3" type="ORF">ISG29_04850</name>
</gene>
<dbReference type="InterPro" id="IPR029070">
    <property type="entry name" value="Chitinase_insertion_sf"/>
</dbReference>
<proteinExistence type="predicted"/>
<name>A0A930UUC7_9ACTN</name>
<keyword evidence="1" id="KW-0732">Signal</keyword>
<dbReference type="SMART" id="SM00636">
    <property type="entry name" value="Glyco_18"/>
    <property type="match status" value="1"/>
</dbReference>
<reference evidence="3" key="1">
    <citation type="submission" date="2020-11" db="EMBL/GenBank/DDBJ databases">
        <title>Nocardioides sp. CBS4Y-1, whole genome shotgun sequence.</title>
        <authorList>
            <person name="Tuo L."/>
        </authorList>
    </citation>
    <scope>NUCLEOTIDE SEQUENCE</scope>
    <source>
        <strain evidence="3">CBS4Y-1</strain>
    </source>
</reference>
<dbReference type="Gene3D" id="3.20.20.80">
    <property type="entry name" value="Glycosidases"/>
    <property type="match status" value="1"/>
</dbReference>
<evidence type="ECO:0000313" key="4">
    <source>
        <dbReference type="Proteomes" id="UP000656804"/>
    </source>
</evidence>
<feature type="signal peptide" evidence="1">
    <location>
        <begin position="1"/>
        <end position="20"/>
    </location>
</feature>
<organism evidence="3 4">
    <name type="scientific">Nocardioides acrostichi</name>
    <dbReference type="NCBI Taxonomy" id="2784339"/>
    <lineage>
        <taxon>Bacteria</taxon>
        <taxon>Bacillati</taxon>
        <taxon>Actinomycetota</taxon>
        <taxon>Actinomycetes</taxon>
        <taxon>Propionibacteriales</taxon>
        <taxon>Nocardioidaceae</taxon>
        <taxon>Nocardioides</taxon>
    </lineage>
</organism>
<dbReference type="PANTHER" id="PTHR46066:SF2">
    <property type="entry name" value="CHITINASE DOMAIN-CONTAINING PROTEIN 1"/>
    <property type="match status" value="1"/>
</dbReference>
<evidence type="ECO:0000259" key="2">
    <source>
        <dbReference type="PROSITE" id="PS51910"/>
    </source>
</evidence>
<dbReference type="EMBL" id="JADIVZ010000001">
    <property type="protein sequence ID" value="MBF4161008.1"/>
    <property type="molecule type" value="Genomic_DNA"/>
</dbReference>
<dbReference type="InterPro" id="IPR017853">
    <property type="entry name" value="GH"/>
</dbReference>
<keyword evidence="3" id="KW-0378">Hydrolase</keyword>
<dbReference type="AlphaFoldDB" id="A0A930UUC7"/>
<keyword evidence="4" id="KW-1185">Reference proteome</keyword>
<sequence length="344" mass="36730">MGRLLVVAVSLLVSSFAVPAATAEDPPPPVVTGYALGSASDALIEANAPGLDTVTVAGVGLGRAGGAVADPTDDMLRVLTTAHDQGLRGELLLSNFSDALGDFDPRAAERLLGSNRKQRRVAKAVRGLVRDGGWDGVNVDLERLEGIHPHDLVGFLERLRSLLPTRVSLSIDVPARTSARGYRRAGFDLVNVAATVDLVQLMAYDQHGPAWSGPGPVGALDWQRECLDAALEQVPADRLDLGVAGYGYLWHRDGSGFTVSDSGARRRVDESGTEAHWRPHVGEWMARLGDGDRMWWSDARSYAARVDLAQEYGLHGLAVWRLGSADTLPAPSLVRSDRPPGAGR</sequence>
<dbReference type="PROSITE" id="PS51910">
    <property type="entry name" value="GH18_2"/>
    <property type="match status" value="1"/>
</dbReference>
<dbReference type="SUPFAM" id="SSF51445">
    <property type="entry name" value="(Trans)glycosidases"/>
    <property type="match status" value="1"/>
</dbReference>